<feature type="region of interest" description="Disordered" evidence="1">
    <location>
        <begin position="1"/>
        <end position="26"/>
    </location>
</feature>
<dbReference type="AlphaFoldDB" id="A0A9D5CU41"/>
<sequence length="127" mass="13683">MKTAALTALSYHEPHGSTAKTDLTYSGLKPPGSLAARLKPLAAAKLRPKLCRCSFQRAQRYKKPMKPAEASVRPKRDIQAPRSSATRDPAAAAGALASPSFSPQTPRSASHHAAPPDMPRQDYPRQI</sequence>
<reference evidence="2" key="1">
    <citation type="submission" date="2021-03" db="EMBL/GenBank/DDBJ databases">
        <authorList>
            <person name="Li Z."/>
            <person name="Yang C."/>
        </authorList>
    </citation>
    <scope>NUCLEOTIDE SEQUENCE</scope>
    <source>
        <strain evidence="2">Dzin_1.0</strain>
        <tissue evidence="2">Leaf</tissue>
    </source>
</reference>
<keyword evidence="3" id="KW-1185">Reference proteome</keyword>
<gene>
    <name evidence="2" type="ORF">J5N97_013887</name>
</gene>
<dbReference type="EMBL" id="JAGGNH010000003">
    <property type="protein sequence ID" value="KAJ0978413.1"/>
    <property type="molecule type" value="Genomic_DNA"/>
</dbReference>
<evidence type="ECO:0000313" key="3">
    <source>
        <dbReference type="Proteomes" id="UP001085076"/>
    </source>
</evidence>
<evidence type="ECO:0000313" key="2">
    <source>
        <dbReference type="EMBL" id="KAJ0978413.1"/>
    </source>
</evidence>
<organism evidence="2 3">
    <name type="scientific">Dioscorea zingiberensis</name>
    <dbReference type="NCBI Taxonomy" id="325984"/>
    <lineage>
        <taxon>Eukaryota</taxon>
        <taxon>Viridiplantae</taxon>
        <taxon>Streptophyta</taxon>
        <taxon>Embryophyta</taxon>
        <taxon>Tracheophyta</taxon>
        <taxon>Spermatophyta</taxon>
        <taxon>Magnoliopsida</taxon>
        <taxon>Liliopsida</taxon>
        <taxon>Dioscoreales</taxon>
        <taxon>Dioscoreaceae</taxon>
        <taxon>Dioscorea</taxon>
    </lineage>
</organism>
<protein>
    <submittedName>
        <fullName evidence="2">Uncharacterized protein</fullName>
    </submittedName>
</protein>
<evidence type="ECO:0000256" key="1">
    <source>
        <dbReference type="SAM" id="MobiDB-lite"/>
    </source>
</evidence>
<feature type="compositionally biased region" description="Low complexity" evidence="1">
    <location>
        <begin position="80"/>
        <end position="103"/>
    </location>
</feature>
<accession>A0A9D5CU41</accession>
<feature type="region of interest" description="Disordered" evidence="1">
    <location>
        <begin position="58"/>
        <end position="127"/>
    </location>
</feature>
<dbReference type="Proteomes" id="UP001085076">
    <property type="component" value="Miscellaneous, Linkage group lg03"/>
</dbReference>
<name>A0A9D5CU41_9LILI</name>
<proteinExistence type="predicted"/>
<comment type="caution">
    <text evidence="2">The sequence shown here is derived from an EMBL/GenBank/DDBJ whole genome shotgun (WGS) entry which is preliminary data.</text>
</comment>
<reference evidence="2" key="2">
    <citation type="journal article" date="2022" name="Hortic Res">
        <title>The genome of Dioscorea zingiberensis sheds light on the biosynthesis, origin and evolution of the medicinally important diosgenin saponins.</title>
        <authorList>
            <person name="Li Y."/>
            <person name="Tan C."/>
            <person name="Li Z."/>
            <person name="Guo J."/>
            <person name="Li S."/>
            <person name="Chen X."/>
            <person name="Wang C."/>
            <person name="Dai X."/>
            <person name="Yang H."/>
            <person name="Song W."/>
            <person name="Hou L."/>
            <person name="Xu J."/>
            <person name="Tong Z."/>
            <person name="Xu A."/>
            <person name="Yuan X."/>
            <person name="Wang W."/>
            <person name="Yang Q."/>
            <person name="Chen L."/>
            <person name="Sun Z."/>
            <person name="Wang K."/>
            <person name="Pan B."/>
            <person name="Chen J."/>
            <person name="Bao Y."/>
            <person name="Liu F."/>
            <person name="Qi X."/>
            <person name="Gang D.R."/>
            <person name="Wen J."/>
            <person name="Li J."/>
        </authorList>
    </citation>
    <scope>NUCLEOTIDE SEQUENCE</scope>
    <source>
        <strain evidence="2">Dzin_1.0</strain>
    </source>
</reference>